<reference evidence="1" key="1">
    <citation type="submission" date="2018-04" db="EMBL/GenBank/DDBJ databases">
        <authorList>
            <person name="Go L.Y."/>
            <person name="Mitchell J.A."/>
        </authorList>
    </citation>
    <scope>NUCLEOTIDE SEQUENCE</scope>
    <source>
        <tissue evidence="1">Whole organism</tissue>
    </source>
</reference>
<evidence type="ECO:0000313" key="1">
    <source>
        <dbReference type="EMBL" id="SSX04938.1"/>
    </source>
</evidence>
<proteinExistence type="predicted"/>
<dbReference type="EMBL" id="UFQT01000559">
    <property type="protein sequence ID" value="SSX25300.1"/>
    <property type="molecule type" value="Genomic_DNA"/>
</dbReference>
<dbReference type="VEuPathDB" id="VectorBase:CSON012165"/>
<gene>
    <name evidence="1" type="primary">CSON012165</name>
</gene>
<protein>
    <submittedName>
        <fullName evidence="1">CSON012165 protein</fullName>
    </submittedName>
</protein>
<name>A0A336KLV2_CULSO</name>
<dbReference type="AlphaFoldDB" id="A0A336KLV2"/>
<organism evidence="1">
    <name type="scientific">Culicoides sonorensis</name>
    <name type="common">Biting midge</name>
    <dbReference type="NCBI Taxonomy" id="179676"/>
    <lineage>
        <taxon>Eukaryota</taxon>
        <taxon>Metazoa</taxon>
        <taxon>Ecdysozoa</taxon>
        <taxon>Arthropoda</taxon>
        <taxon>Hexapoda</taxon>
        <taxon>Insecta</taxon>
        <taxon>Pterygota</taxon>
        <taxon>Neoptera</taxon>
        <taxon>Endopterygota</taxon>
        <taxon>Diptera</taxon>
        <taxon>Nematocera</taxon>
        <taxon>Chironomoidea</taxon>
        <taxon>Ceratopogonidae</taxon>
        <taxon>Ceratopogoninae</taxon>
        <taxon>Culicoides</taxon>
        <taxon>Monoculicoides</taxon>
    </lineage>
</organism>
<sequence length="59" mass="6653">MASNLDQFPELELSKEDREQIFEYIDPPVAVGETQRTQNGARCVCSLCACAIHLITKRL</sequence>
<reference evidence="2" key="2">
    <citation type="submission" date="2018-07" db="EMBL/GenBank/DDBJ databases">
        <authorList>
            <person name="Quirk P.G."/>
            <person name="Krulwich T.A."/>
        </authorList>
    </citation>
    <scope>NUCLEOTIDE SEQUENCE</scope>
</reference>
<accession>A0A336KLV2</accession>
<dbReference type="EMBL" id="UFQS01000559">
    <property type="protein sequence ID" value="SSX04938.1"/>
    <property type="molecule type" value="Genomic_DNA"/>
</dbReference>
<evidence type="ECO:0000313" key="2">
    <source>
        <dbReference type="EMBL" id="SSX25300.1"/>
    </source>
</evidence>